<evidence type="ECO:0000256" key="1">
    <source>
        <dbReference type="SAM" id="MobiDB-lite"/>
    </source>
</evidence>
<sequence>MEERKMILKMIEDGKVSAEEGLKLLEAVGKDEQEIPTSQSASSKAREEGTDREESPFTKFTSFFESAFQKVRDGDFDFNFGNGMDIQHTFEEDHVDLNKVKVSLENGSFTIVPWEKEGVRLELDAKVYRTNNAEQAHDFLLKESSFSVEEGVLLFETKSKTMKVNGTLYVPTSTYDSIKLYTFNGSLTGESLKTKEFEANTTNGSIKTSHLQASKATIETMNGSITIDENTIGSLFAKTFNGTIKVTGKIEDADVETVNGSITYYVNKNNESAGYLDVKTTTGSVKLFVADDVRFEGKLRSNVGSIHNHLESSVIHDEKKELAQRYMHVTANDTLPGKMKVRAVANTGSITLRNQ</sequence>
<evidence type="ECO:0000313" key="5">
    <source>
        <dbReference type="Proteomes" id="UP000027142"/>
    </source>
</evidence>
<feature type="domain" description="DUF4097" evidence="2">
    <location>
        <begin position="165"/>
        <end position="320"/>
    </location>
</feature>
<dbReference type="AlphaFoldDB" id="A0A060LWF1"/>
<dbReference type="RefSeq" id="WP_038482640.1">
    <property type="nucleotide sequence ID" value="NZ_CP003923.1"/>
</dbReference>
<dbReference type="EMBL" id="CP003923">
    <property type="protein sequence ID" value="AIC95591.1"/>
    <property type="molecule type" value="Genomic_DNA"/>
</dbReference>
<proteinExistence type="predicted"/>
<dbReference type="Pfam" id="PF13349">
    <property type="entry name" value="DUF4097"/>
    <property type="match status" value="1"/>
</dbReference>
<dbReference type="InterPro" id="IPR016599">
    <property type="entry name" value="UCP012569"/>
</dbReference>
<dbReference type="InterPro" id="IPR053959">
    <property type="entry name" value="YvlB/LiaX_N"/>
</dbReference>
<dbReference type="eggNOG" id="COG3595">
    <property type="taxonomic scope" value="Bacteria"/>
</dbReference>
<dbReference type="STRING" id="1246626.BleG1_3027"/>
<reference evidence="4 5" key="1">
    <citation type="journal article" date="2014" name="Gene">
        <title>A comparative genomic analysis of the alkalitolerant soil bacterium Bacillus lehensis G1.</title>
        <authorList>
            <person name="Noor Y.M."/>
            <person name="Samsulrizal N.H."/>
            <person name="Jema'on N.A."/>
            <person name="Low K.O."/>
            <person name="Ramli A.N."/>
            <person name="Alias N.I."/>
            <person name="Damis S.I."/>
            <person name="Fuzi S.F."/>
            <person name="Isa M.N."/>
            <person name="Murad A.M."/>
            <person name="Raih M.F."/>
            <person name="Bakar F.D."/>
            <person name="Najimudin N."/>
            <person name="Mahadi N.M."/>
            <person name="Illias R.M."/>
        </authorList>
    </citation>
    <scope>NUCLEOTIDE SEQUENCE [LARGE SCALE GENOMIC DNA]</scope>
    <source>
        <strain evidence="4 5">G1</strain>
    </source>
</reference>
<name>A0A060LWF1_9BACI</name>
<evidence type="ECO:0000259" key="2">
    <source>
        <dbReference type="Pfam" id="PF13349"/>
    </source>
</evidence>
<evidence type="ECO:0000259" key="3">
    <source>
        <dbReference type="Pfam" id="PF22746"/>
    </source>
</evidence>
<dbReference type="HOGENOM" id="CLU_033702_0_0_9"/>
<feature type="compositionally biased region" description="Basic and acidic residues" evidence="1">
    <location>
        <begin position="44"/>
        <end position="55"/>
    </location>
</feature>
<dbReference type="Proteomes" id="UP000027142">
    <property type="component" value="Chromosome"/>
</dbReference>
<dbReference type="PATRIC" id="fig|1246626.3.peg.3018"/>
<dbReference type="KEGG" id="ble:BleG1_3027"/>
<keyword evidence="5" id="KW-1185">Reference proteome</keyword>
<feature type="domain" description="YvlB/LiaX N-terminal" evidence="3">
    <location>
        <begin position="2"/>
        <end position="32"/>
    </location>
</feature>
<protein>
    <submittedName>
        <fullName evidence="4">Uncharacterized protein</fullName>
    </submittedName>
</protein>
<dbReference type="InterPro" id="IPR025164">
    <property type="entry name" value="Toastrack_DUF4097"/>
</dbReference>
<gene>
    <name evidence="4" type="ORF">BleG1_3027</name>
</gene>
<dbReference type="OrthoDB" id="2240743at2"/>
<organism evidence="4 5">
    <name type="scientific">Shouchella lehensis G1</name>
    <dbReference type="NCBI Taxonomy" id="1246626"/>
    <lineage>
        <taxon>Bacteria</taxon>
        <taxon>Bacillati</taxon>
        <taxon>Bacillota</taxon>
        <taxon>Bacilli</taxon>
        <taxon>Bacillales</taxon>
        <taxon>Bacillaceae</taxon>
        <taxon>Shouchella</taxon>
    </lineage>
</organism>
<feature type="region of interest" description="Disordered" evidence="1">
    <location>
        <begin position="27"/>
        <end position="55"/>
    </location>
</feature>
<dbReference type="Pfam" id="PF22746">
    <property type="entry name" value="SHOCT-like_DUF2089-C"/>
    <property type="match status" value="1"/>
</dbReference>
<dbReference type="PIRSF" id="PIRSF012569">
    <property type="entry name" value="UCP012569"/>
    <property type="match status" value="1"/>
</dbReference>
<evidence type="ECO:0000313" key="4">
    <source>
        <dbReference type="EMBL" id="AIC95591.1"/>
    </source>
</evidence>
<accession>A0A060LWF1</accession>